<dbReference type="AlphaFoldDB" id="A0A9P3G5Y9"/>
<accession>A0A9P3G5Y9</accession>
<feature type="signal peptide" evidence="7">
    <location>
        <begin position="1"/>
        <end position="18"/>
    </location>
</feature>
<feature type="chain" id="PRO_5040113166" evidence="7">
    <location>
        <begin position="19"/>
        <end position="326"/>
    </location>
</feature>
<keyword evidence="9" id="KW-1185">Reference proteome</keyword>
<evidence type="ECO:0000256" key="1">
    <source>
        <dbReference type="ARBA" id="ARBA00009865"/>
    </source>
</evidence>
<dbReference type="InterPro" id="IPR023296">
    <property type="entry name" value="Glyco_hydro_beta-prop_sf"/>
</dbReference>
<dbReference type="OrthoDB" id="3879658at2759"/>
<evidence type="ECO:0000313" key="8">
    <source>
        <dbReference type="EMBL" id="GJE88114.1"/>
    </source>
</evidence>
<organism evidence="8 9">
    <name type="scientific">Phanerochaete sordida</name>
    <dbReference type="NCBI Taxonomy" id="48140"/>
    <lineage>
        <taxon>Eukaryota</taxon>
        <taxon>Fungi</taxon>
        <taxon>Dikarya</taxon>
        <taxon>Basidiomycota</taxon>
        <taxon>Agaricomycotina</taxon>
        <taxon>Agaricomycetes</taxon>
        <taxon>Polyporales</taxon>
        <taxon>Phanerochaetaceae</taxon>
        <taxon>Phanerochaete</taxon>
    </lineage>
</organism>
<dbReference type="GO" id="GO:0005975">
    <property type="term" value="P:carbohydrate metabolic process"/>
    <property type="evidence" value="ECO:0007669"/>
    <property type="project" value="InterPro"/>
</dbReference>
<dbReference type="CDD" id="cd08999">
    <property type="entry name" value="GH43_ABN-like"/>
    <property type="match status" value="1"/>
</dbReference>
<gene>
    <name evidence="8" type="ORF">PsYK624_041970</name>
</gene>
<dbReference type="Gene3D" id="2.115.10.20">
    <property type="entry name" value="Glycosyl hydrolase domain, family 43"/>
    <property type="match status" value="1"/>
</dbReference>
<protein>
    <submittedName>
        <fullName evidence="8">Glycoside hydrolase family 43 protein</fullName>
    </submittedName>
</protein>
<dbReference type="SUPFAM" id="SSF75005">
    <property type="entry name" value="Arabinanase/levansucrase/invertase"/>
    <property type="match status" value="1"/>
</dbReference>
<evidence type="ECO:0000256" key="2">
    <source>
        <dbReference type="ARBA" id="ARBA00022801"/>
    </source>
</evidence>
<feature type="active site" description="Proton donor" evidence="4">
    <location>
        <position position="222"/>
    </location>
</feature>
<dbReference type="PANTHER" id="PTHR42812">
    <property type="entry name" value="BETA-XYLOSIDASE"/>
    <property type="match status" value="1"/>
</dbReference>
<keyword evidence="3 6" id="KW-0326">Glycosidase</keyword>
<dbReference type="PANTHER" id="PTHR42812:SF5">
    <property type="entry name" value="ENDO-ARABINASE"/>
    <property type="match status" value="1"/>
</dbReference>
<name>A0A9P3G5Y9_9APHY</name>
<sequence length="326" mass="33653">MLSTLLASSLLLLPLASGVAIEKRGIAGPVIASNFPDPSFVKGLDGTWYAFSTNSGGKHVPVANSPDFATWTLTGQDALPTVGAWSTGGDVWAPDVIQRPDGQFVMYYSADQDGNGGKHCIGAAVSSTAHGPYTPEPTALSCNTAQGGAIDPAGFVDTDGTVWVVWKIDGNSIGHGGNCNNGVAPIVSTPIMLQQLEADGITPIGSPVQILDRSDADGPLVEAPSLVKVNGVYVLFFSSNCYSGALYDTSYATADNIKGPYTKAQAPDAPLLQTGTPYAQLYSPGGLDVGPGGVNVVFHADLGTTADTRQMYVGQISVTGKTVHFT</sequence>
<feature type="active site" description="Proton acceptor" evidence="4">
    <location>
        <position position="37"/>
    </location>
</feature>
<evidence type="ECO:0000256" key="7">
    <source>
        <dbReference type="SAM" id="SignalP"/>
    </source>
</evidence>
<comment type="caution">
    <text evidence="8">The sequence shown here is derived from an EMBL/GenBank/DDBJ whole genome shotgun (WGS) entry which is preliminary data.</text>
</comment>
<dbReference type="GO" id="GO:0004553">
    <property type="term" value="F:hydrolase activity, hydrolyzing O-glycosyl compounds"/>
    <property type="evidence" value="ECO:0007669"/>
    <property type="project" value="InterPro"/>
</dbReference>
<proteinExistence type="inferred from homology"/>
<reference evidence="8 9" key="1">
    <citation type="submission" date="2021-08" db="EMBL/GenBank/DDBJ databases">
        <title>Draft Genome Sequence of Phanerochaete sordida strain YK-624.</title>
        <authorList>
            <person name="Mori T."/>
            <person name="Dohra H."/>
            <person name="Suzuki T."/>
            <person name="Kawagishi H."/>
            <person name="Hirai H."/>
        </authorList>
    </citation>
    <scope>NUCLEOTIDE SEQUENCE [LARGE SCALE GENOMIC DNA]</scope>
    <source>
        <strain evidence="8 9">YK-624</strain>
    </source>
</reference>
<keyword evidence="2 6" id="KW-0378">Hydrolase</keyword>
<evidence type="ECO:0000256" key="3">
    <source>
        <dbReference type="ARBA" id="ARBA00023295"/>
    </source>
</evidence>
<dbReference type="InterPro" id="IPR006710">
    <property type="entry name" value="Glyco_hydro_43"/>
</dbReference>
<dbReference type="Proteomes" id="UP000703269">
    <property type="component" value="Unassembled WGS sequence"/>
</dbReference>
<dbReference type="Pfam" id="PF04616">
    <property type="entry name" value="Glyco_hydro_43"/>
    <property type="match status" value="1"/>
</dbReference>
<keyword evidence="7" id="KW-0732">Signal</keyword>
<comment type="similarity">
    <text evidence="1 6">Belongs to the glycosyl hydrolase 43 family.</text>
</comment>
<dbReference type="InterPro" id="IPR051795">
    <property type="entry name" value="Glycosyl_Hydrlase_43"/>
</dbReference>
<feature type="site" description="Important for catalytic activity, responsible for pKa modulation of the active site Glu and correct orientation of both the proton donor and substrate" evidence="5">
    <location>
        <position position="151"/>
    </location>
</feature>
<evidence type="ECO:0000256" key="6">
    <source>
        <dbReference type="RuleBase" id="RU361187"/>
    </source>
</evidence>
<evidence type="ECO:0000256" key="4">
    <source>
        <dbReference type="PIRSR" id="PIRSR606710-1"/>
    </source>
</evidence>
<evidence type="ECO:0000313" key="9">
    <source>
        <dbReference type="Proteomes" id="UP000703269"/>
    </source>
</evidence>
<evidence type="ECO:0000256" key="5">
    <source>
        <dbReference type="PIRSR" id="PIRSR606710-2"/>
    </source>
</evidence>
<dbReference type="EMBL" id="BPQB01000008">
    <property type="protein sequence ID" value="GJE88114.1"/>
    <property type="molecule type" value="Genomic_DNA"/>
</dbReference>